<evidence type="ECO:0000313" key="2">
    <source>
        <dbReference type="Proteomes" id="UP000001075"/>
    </source>
</evidence>
<sequence length="71" mass="8322">MSEKKDKKDELRSWQTTVQGSHVTFPVELKLTFSKTFTFKTCNMWNRCFNLPEIICIINPTRGLSNLPKSR</sequence>
<dbReference type="AlphaFoldDB" id="G3H326"/>
<reference evidence="2" key="1">
    <citation type="journal article" date="2011" name="Nat. Biotechnol.">
        <title>The genomic sequence of the Chinese hamster ovary (CHO)-K1 cell line.</title>
        <authorList>
            <person name="Xu X."/>
            <person name="Nagarajan H."/>
            <person name="Lewis N.E."/>
            <person name="Pan S."/>
            <person name="Cai Z."/>
            <person name="Liu X."/>
            <person name="Chen W."/>
            <person name="Xie M."/>
            <person name="Wang W."/>
            <person name="Hammond S."/>
            <person name="Andersen M.R."/>
            <person name="Neff N."/>
            <person name="Passarelli B."/>
            <person name="Koh W."/>
            <person name="Fan H.C."/>
            <person name="Wang J."/>
            <person name="Gui Y."/>
            <person name="Lee K.H."/>
            <person name="Betenbaugh M.J."/>
            <person name="Quake S.R."/>
            <person name="Famili I."/>
            <person name="Palsson B.O."/>
            <person name="Wang J."/>
        </authorList>
    </citation>
    <scope>NUCLEOTIDE SEQUENCE [LARGE SCALE GENOMIC DNA]</scope>
    <source>
        <strain evidence="2">CHO K1 cell line</strain>
    </source>
</reference>
<gene>
    <name evidence="1" type="ORF">I79_004633</name>
</gene>
<evidence type="ECO:0000313" key="1">
    <source>
        <dbReference type="EMBL" id="EGW04234.1"/>
    </source>
</evidence>
<proteinExistence type="predicted"/>
<dbReference type="EMBL" id="JH000121">
    <property type="protein sequence ID" value="EGW04234.1"/>
    <property type="molecule type" value="Genomic_DNA"/>
</dbReference>
<dbReference type="InParanoid" id="G3H326"/>
<name>G3H326_CRIGR</name>
<accession>G3H326</accession>
<organism evidence="1 2">
    <name type="scientific">Cricetulus griseus</name>
    <name type="common">Chinese hamster</name>
    <name type="synonym">Cricetulus barabensis griseus</name>
    <dbReference type="NCBI Taxonomy" id="10029"/>
    <lineage>
        <taxon>Eukaryota</taxon>
        <taxon>Metazoa</taxon>
        <taxon>Chordata</taxon>
        <taxon>Craniata</taxon>
        <taxon>Vertebrata</taxon>
        <taxon>Euteleostomi</taxon>
        <taxon>Mammalia</taxon>
        <taxon>Eutheria</taxon>
        <taxon>Euarchontoglires</taxon>
        <taxon>Glires</taxon>
        <taxon>Rodentia</taxon>
        <taxon>Myomorpha</taxon>
        <taxon>Muroidea</taxon>
        <taxon>Cricetidae</taxon>
        <taxon>Cricetinae</taxon>
        <taxon>Cricetulus</taxon>
    </lineage>
</organism>
<dbReference type="Proteomes" id="UP000001075">
    <property type="component" value="Unassembled WGS sequence"/>
</dbReference>
<protein>
    <submittedName>
        <fullName evidence="1">Uncharacterized protein</fullName>
    </submittedName>
</protein>